<evidence type="ECO:0000313" key="3">
    <source>
        <dbReference type="Proteomes" id="UP000199245"/>
    </source>
</evidence>
<accession>A0A1G6Z027</accession>
<dbReference type="Pfam" id="PF01764">
    <property type="entry name" value="Lipase_3"/>
    <property type="match status" value="1"/>
</dbReference>
<evidence type="ECO:0000313" key="2">
    <source>
        <dbReference type="EMBL" id="SDD95872.1"/>
    </source>
</evidence>
<feature type="domain" description="Fungal lipase-type" evidence="1">
    <location>
        <begin position="49"/>
        <end position="169"/>
    </location>
</feature>
<proteinExistence type="predicted"/>
<organism evidence="2 3">
    <name type="scientific">Bradyrhizobium brasilense</name>
    <dbReference type="NCBI Taxonomy" id="1419277"/>
    <lineage>
        <taxon>Bacteria</taxon>
        <taxon>Pseudomonadati</taxon>
        <taxon>Pseudomonadota</taxon>
        <taxon>Alphaproteobacteria</taxon>
        <taxon>Hyphomicrobiales</taxon>
        <taxon>Nitrobacteraceae</taxon>
        <taxon>Bradyrhizobium</taxon>
    </lineage>
</organism>
<dbReference type="RefSeq" id="WP_176936966.1">
    <property type="nucleotide sequence ID" value="NZ_FMZW01000017.1"/>
</dbReference>
<protein>
    <submittedName>
        <fullName evidence="2">Lipase (Class 3)</fullName>
    </submittedName>
</protein>
<name>A0A1G6Z027_9BRAD</name>
<dbReference type="AlphaFoldDB" id="A0A1G6Z027"/>
<dbReference type="InterPro" id="IPR029058">
    <property type="entry name" value="AB_hydrolase_fold"/>
</dbReference>
<reference evidence="2 3" key="1">
    <citation type="submission" date="2016-10" db="EMBL/GenBank/DDBJ databases">
        <authorList>
            <person name="de Groot N.N."/>
        </authorList>
    </citation>
    <scope>NUCLEOTIDE SEQUENCE [LARGE SCALE GENOMIC DNA]</scope>
    <source>
        <strain evidence="2 3">R5</strain>
    </source>
</reference>
<dbReference type="CDD" id="cd00519">
    <property type="entry name" value="Lipase_3"/>
    <property type="match status" value="1"/>
</dbReference>
<sequence>MTPPNDALIASWCGIIYKPTALIDFDHFDAGEDDGVCWAIKKFPGVDLVVFRGSVTALDWVRDLRSLAVRTRVGHVHIGFWAAMEHVWSDLRPLLTQPAIIAGHSLGAARASVMTALMVADGAAPIGRVVFGEPKPGMLDLAKIVETVPGRSYRNGDELHHDLITDVPFSFPPLQYMHPTPIIPVCCLPPPDEFERGGVFAWHHIELYQTALNNHVAQIPQEKAA</sequence>
<dbReference type="Gene3D" id="3.40.50.1820">
    <property type="entry name" value="alpha/beta hydrolase"/>
    <property type="match status" value="1"/>
</dbReference>
<gene>
    <name evidence="2" type="ORF">SAMN05216337_1017157</name>
</gene>
<evidence type="ECO:0000259" key="1">
    <source>
        <dbReference type="Pfam" id="PF01764"/>
    </source>
</evidence>
<dbReference type="GO" id="GO:0006629">
    <property type="term" value="P:lipid metabolic process"/>
    <property type="evidence" value="ECO:0007669"/>
    <property type="project" value="InterPro"/>
</dbReference>
<dbReference type="InterPro" id="IPR002921">
    <property type="entry name" value="Fungal_lipase-type"/>
</dbReference>
<dbReference type="SUPFAM" id="SSF53474">
    <property type="entry name" value="alpha/beta-Hydrolases"/>
    <property type="match status" value="1"/>
</dbReference>
<dbReference type="EMBL" id="FMZW01000017">
    <property type="protein sequence ID" value="SDD95872.1"/>
    <property type="molecule type" value="Genomic_DNA"/>
</dbReference>
<dbReference type="Proteomes" id="UP000199245">
    <property type="component" value="Unassembled WGS sequence"/>
</dbReference>